<evidence type="ECO:0000313" key="2">
    <source>
        <dbReference type="Proteomes" id="UP000199302"/>
    </source>
</evidence>
<dbReference type="Proteomes" id="UP000199302">
    <property type="component" value="Unassembled WGS sequence"/>
</dbReference>
<sequence length="47" mass="5248">MTNTVALWLAALLILSVAGDLVLQDGAWLVFLGKKFLALTDWVAFWR</sequence>
<reference evidence="1 2" key="1">
    <citation type="submission" date="2016-10" db="EMBL/GenBank/DDBJ databases">
        <authorList>
            <person name="de Groot N.N."/>
        </authorList>
    </citation>
    <scope>NUCLEOTIDE SEQUENCE [LARGE SCALE GENOMIC DNA]</scope>
    <source>
        <strain evidence="2">KMM 9023,NRIC 0796,JCM 17311,KCTC 23692</strain>
    </source>
</reference>
<dbReference type="AlphaFoldDB" id="A0A1I6DEX7"/>
<name>A0A1I6DEX7_9RHOB</name>
<keyword evidence="2" id="KW-1185">Reference proteome</keyword>
<dbReference type="STRING" id="871652.SAMN04515673_103101"/>
<protein>
    <submittedName>
        <fullName evidence="1">Uncharacterized protein</fullName>
    </submittedName>
</protein>
<gene>
    <name evidence="1" type="ORF">SAMN04515673_103101</name>
</gene>
<accession>A0A1I6DEX7</accession>
<dbReference type="RefSeq" id="WP_177220461.1">
    <property type="nucleotide sequence ID" value="NZ_FOYI01000003.1"/>
</dbReference>
<organism evidence="1 2">
    <name type="scientific">Poseidonocella sedimentorum</name>
    <dbReference type="NCBI Taxonomy" id="871652"/>
    <lineage>
        <taxon>Bacteria</taxon>
        <taxon>Pseudomonadati</taxon>
        <taxon>Pseudomonadota</taxon>
        <taxon>Alphaproteobacteria</taxon>
        <taxon>Rhodobacterales</taxon>
        <taxon>Roseobacteraceae</taxon>
        <taxon>Poseidonocella</taxon>
    </lineage>
</organism>
<evidence type="ECO:0000313" key="1">
    <source>
        <dbReference type="EMBL" id="SFR04009.1"/>
    </source>
</evidence>
<proteinExistence type="predicted"/>
<dbReference type="EMBL" id="FOYI01000003">
    <property type="protein sequence ID" value="SFR04009.1"/>
    <property type="molecule type" value="Genomic_DNA"/>
</dbReference>